<name>A0A1L8RJB2_9ENTE</name>
<dbReference type="STRING" id="214095.RU97_GL000025"/>
<keyword evidence="6" id="KW-0046">Antibiotic resistance</keyword>
<feature type="transmembrane region" description="Helical" evidence="6">
    <location>
        <begin position="79"/>
        <end position="100"/>
    </location>
</feature>
<keyword evidence="5 6" id="KW-0472">Membrane</keyword>
<comment type="catalytic activity">
    <reaction evidence="6">
        <text>L-lysyl-tRNA(Lys) + a 1,2-diacyl-sn-glycero-3-phospho-(1'-sn-glycerol) = a 1,2-diacyl-sn-glycero-3-phospho-1'-(3'-O-L-lysyl)-sn-glycerol + tRNA(Lys)</text>
        <dbReference type="Rhea" id="RHEA:10668"/>
        <dbReference type="Rhea" id="RHEA-COMP:9696"/>
        <dbReference type="Rhea" id="RHEA-COMP:9697"/>
        <dbReference type="ChEBI" id="CHEBI:64716"/>
        <dbReference type="ChEBI" id="CHEBI:75792"/>
        <dbReference type="ChEBI" id="CHEBI:78442"/>
        <dbReference type="ChEBI" id="CHEBI:78529"/>
        <dbReference type="EC" id="2.3.2.3"/>
    </reaction>
</comment>
<dbReference type="EMBL" id="JXKH01000001">
    <property type="protein sequence ID" value="OJG19792.1"/>
    <property type="molecule type" value="Genomic_DNA"/>
</dbReference>
<comment type="similarity">
    <text evidence="6">Belongs to the LPG synthase family.</text>
</comment>
<feature type="transmembrane region" description="Helical" evidence="6">
    <location>
        <begin position="38"/>
        <end position="58"/>
    </location>
</feature>
<comment type="subcellular location">
    <subcellularLocation>
        <location evidence="1 6">Cell membrane</location>
        <topology evidence="1 6">Multi-pass membrane protein</topology>
    </subcellularLocation>
</comment>
<feature type="transmembrane region" description="Helical" evidence="6">
    <location>
        <begin position="223"/>
        <end position="246"/>
    </location>
</feature>
<dbReference type="AlphaFoldDB" id="A0A1L8RJB2"/>
<evidence type="ECO:0000313" key="7">
    <source>
        <dbReference type="EMBL" id="OJG19792.1"/>
    </source>
</evidence>
<protein>
    <recommendedName>
        <fullName evidence="6">Phosphatidylglycerol lysyltransferase</fullName>
        <ecNumber evidence="6">2.3.2.3</ecNumber>
    </recommendedName>
    <alternativeName>
        <fullName evidence="6">Lysylphosphatidylglycerol synthase</fullName>
    </alternativeName>
</protein>
<gene>
    <name evidence="6" type="primary">mprF</name>
    <name evidence="7" type="ORF">RU97_GL000025</name>
</gene>
<dbReference type="Pfam" id="PF03706">
    <property type="entry name" value="LPG_synthase_TM"/>
    <property type="match status" value="1"/>
</dbReference>
<comment type="function">
    <text evidence="6">Catalyzes the transfer of a lysyl group from L-lysyl-tRNA(Lys) to membrane-bound phosphatidylglycerol (PG), which produces lysylphosphatidylglycerol (LPG), a major component of the bacterial membrane with a positive net charge. LPG synthesis contributes to bacterial virulence as it is involved in the resistance mechanism against cationic antimicrobial peptides (CAMP) produces by the host's immune system (defensins, cathelicidins) and by the competing microorganisms.</text>
</comment>
<reference evidence="7 8" key="1">
    <citation type="submission" date="2014-12" db="EMBL/GenBank/DDBJ databases">
        <title>Draft genome sequences of 29 type strains of Enterococci.</title>
        <authorList>
            <person name="Zhong Z."/>
            <person name="Sun Z."/>
            <person name="Liu W."/>
            <person name="Zhang W."/>
            <person name="Zhang H."/>
        </authorList>
    </citation>
    <scope>NUCLEOTIDE SEQUENCE [LARGE SCALE GENOMIC DNA]</scope>
    <source>
        <strain evidence="7 8">DSM 17029</strain>
    </source>
</reference>
<keyword evidence="4 6" id="KW-1133">Transmembrane helix</keyword>
<feature type="transmembrane region" description="Helical" evidence="6">
    <location>
        <begin position="253"/>
        <end position="277"/>
    </location>
</feature>
<evidence type="ECO:0000256" key="5">
    <source>
        <dbReference type="ARBA" id="ARBA00023136"/>
    </source>
</evidence>
<dbReference type="GO" id="GO:0005886">
    <property type="term" value="C:plasma membrane"/>
    <property type="evidence" value="ECO:0007669"/>
    <property type="project" value="UniProtKB-SubCell"/>
</dbReference>
<evidence type="ECO:0000256" key="2">
    <source>
        <dbReference type="ARBA" id="ARBA00022475"/>
    </source>
</evidence>
<keyword evidence="3 6" id="KW-0812">Transmembrane</keyword>
<comment type="caution">
    <text evidence="7">The sequence shown here is derived from an EMBL/GenBank/DDBJ whole genome shotgun (WGS) entry which is preliminary data.</text>
</comment>
<proteinExistence type="inferred from homology"/>
<dbReference type="GO" id="GO:0006629">
    <property type="term" value="P:lipid metabolic process"/>
    <property type="evidence" value="ECO:0007669"/>
    <property type="project" value="UniProtKB-KW"/>
</dbReference>
<feature type="transmembrane region" description="Helical" evidence="6">
    <location>
        <begin position="7"/>
        <end position="26"/>
    </location>
</feature>
<dbReference type="GO" id="GO:0046677">
    <property type="term" value="P:response to antibiotic"/>
    <property type="evidence" value="ECO:0007669"/>
    <property type="project" value="UniProtKB-KW"/>
</dbReference>
<feature type="transmembrane region" description="Helical" evidence="6">
    <location>
        <begin position="297"/>
        <end position="319"/>
    </location>
</feature>
<dbReference type="RefSeq" id="WP_067391205.1">
    <property type="nucleotide sequence ID" value="NZ_JXKH01000001.1"/>
</dbReference>
<feature type="transmembrane region" description="Helical" evidence="6">
    <location>
        <begin position="120"/>
        <end position="140"/>
    </location>
</feature>
<dbReference type="GO" id="GO:0050071">
    <property type="term" value="F:phosphatidylglycerol lysyltransferase activity"/>
    <property type="evidence" value="ECO:0007669"/>
    <property type="project" value="UniProtKB-EC"/>
</dbReference>
<keyword evidence="8" id="KW-1185">Reference proteome</keyword>
<evidence type="ECO:0000256" key="6">
    <source>
        <dbReference type="RuleBase" id="RU363042"/>
    </source>
</evidence>
<evidence type="ECO:0000256" key="4">
    <source>
        <dbReference type="ARBA" id="ARBA00022989"/>
    </source>
</evidence>
<accession>A0A1L8RJB2</accession>
<dbReference type="InterPro" id="IPR022791">
    <property type="entry name" value="L-PG_synthase/AglD"/>
</dbReference>
<evidence type="ECO:0000256" key="3">
    <source>
        <dbReference type="ARBA" id="ARBA00022692"/>
    </source>
</evidence>
<feature type="transmembrane region" description="Helical" evidence="6">
    <location>
        <begin position="152"/>
        <end position="173"/>
    </location>
</feature>
<keyword evidence="2" id="KW-1003">Cell membrane</keyword>
<evidence type="ECO:0000256" key="1">
    <source>
        <dbReference type="ARBA" id="ARBA00004651"/>
    </source>
</evidence>
<keyword evidence="6" id="KW-0443">Lipid metabolism</keyword>
<sequence length="339" mass="38220">MKQSKQKLALNILLLVVIVGLILYLLKNSLGEIIDQLLATNPWVAVLVITLGLIYQGIEGRNIATIAQPFSQKFTTKDGFFASGTIAFFRVISFGSATALSEVWYYRNYMKTSQGIGVGAVHMIMYKLGLLLFSLFGLATQCFHLLETAPNMILFIILGMVVTAVIIGVLLLLSSSLNLQVWLVKWCHRHIHKPSWRDKVDQFNIQIYSLRDTVLTIIKDRVLMWRIIGLNILKLFFWFVIPYVVLSEHHQMDLLLTISFTAFTVILAGVIPTPAGIGSFEFVFLLLFKPLVGTVDAVAAMLLYRFATYVLPFLIGLVYSAIEKRKQLKAEIKDLKQSD</sequence>
<organism evidence="7 8">
    <name type="scientific">Enterococcus canis</name>
    <dbReference type="NCBI Taxonomy" id="214095"/>
    <lineage>
        <taxon>Bacteria</taxon>
        <taxon>Bacillati</taxon>
        <taxon>Bacillota</taxon>
        <taxon>Bacilli</taxon>
        <taxon>Lactobacillales</taxon>
        <taxon>Enterococcaceae</taxon>
        <taxon>Enterococcus</taxon>
    </lineage>
</organism>
<dbReference type="Proteomes" id="UP000181884">
    <property type="component" value="Unassembled WGS sequence"/>
</dbReference>
<evidence type="ECO:0000313" key="8">
    <source>
        <dbReference type="Proteomes" id="UP000181884"/>
    </source>
</evidence>
<keyword evidence="6" id="KW-0808">Transferase</keyword>
<dbReference type="EC" id="2.3.2.3" evidence="6"/>